<comment type="cofactor">
    <cofactor evidence="1">
        <name>Mn(2+)</name>
        <dbReference type="ChEBI" id="CHEBI:29035"/>
    </cofactor>
</comment>
<dbReference type="GO" id="GO:0102009">
    <property type="term" value="F:proline dipeptidase activity"/>
    <property type="evidence" value="ECO:0007669"/>
    <property type="project" value="UniProtKB-EC"/>
</dbReference>
<evidence type="ECO:0000256" key="1">
    <source>
        <dbReference type="ARBA" id="ARBA00001936"/>
    </source>
</evidence>
<protein>
    <recommendedName>
        <fullName evidence="11">Xaa-Pro dipeptidase</fullName>
        <ecNumber evidence="10">3.4.13.9</ecNumber>
    </recommendedName>
    <alternativeName>
        <fullName evidence="14">Imidodipeptidase</fullName>
    </alternativeName>
    <alternativeName>
        <fullName evidence="12">Peptidase D</fullName>
    </alternativeName>
    <alternativeName>
        <fullName evidence="13">Proline dipeptidase</fullName>
    </alternativeName>
</protein>
<dbReference type="OMA" id="DAHALFF"/>
<evidence type="ECO:0000256" key="7">
    <source>
        <dbReference type="ARBA" id="ARBA00023049"/>
    </source>
</evidence>
<feature type="domain" description="Aminopeptidase P N-terminal" evidence="16">
    <location>
        <begin position="38"/>
        <end position="189"/>
    </location>
</feature>
<dbReference type="EMBL" id="GL883029">
    <property type="protein sequence ID" value="EGG14066.1"/>
    <property type="molecule type" value="Genomic_DNA"/>
</dbReference>
<evidence type="ECO:0000256" key="13">
    <source>
        <dbReference type="ARBA" id="ARBA00044284"/>
    </source>
</evidence>
<reference evidence="18" key="1">
    <citation type="journal article" date="2011" name="Genome Res.">
        <title>Phylogeny-wide analysis of social amoeba genomes highlights ancient origins for complex intercellular communication.</title>
        <authorList>
            <person name="Heidel A.J."/>
            <person name="Lawal H.M."/>
            <person name="Felder M."/>
            <person name="Schilde C."/>
            <person name="Helps N.R."/>
            <person name="Tunggal B."/>
            <person name="Rivero F."/>
            <person name="John U."/>
            <person name="Schleicher M."/>
            <person name="Eichinger L."/>
            <person name="Platzer M."/>
            <person name="Noegel A.A."/>
            <person name="Schaap P."/>
            <person name="Gloeckner G."/>
        </authorList>
    </citation>
    <scope>NUCLEOTIDE SEQUENCE [LARGE SCALE GENOMIC DNA]</scope>
    <source>
        <strain evidence="18">SH3</strain>
    </source>
</reference>
<proteinExistence type="inferred from homology"/>
<comment type="similarity">
    <text evidence="9">Belongs to the peptidase M24B family. Eukaryotic-type prolidase subfamily.</text>
</comment>
<dbReference type="SUPFAM" id="SSF53092">
    <property type="entry name" value="Creatinase/prolidase N-terminal domain"/>
    <property type="match status" value="1"/>
</dbReference>
<keyword evidence="4" id="KW-0479">Metal-binding</keyword>
<evidence type="ECO:0000256" key="10">
    <source>
        <dbReference type="ARBA" id="ARBA00044051"/>
    </source>
</evidence>
<dbReference type="PANTHER" id="PTHR48480">
    <property type="match status" value="1"/>
</dbReference>
<evidence type="ECO:0000256" key="3">
    <source>
        <dbReference type="ARBA" id="ARBA00022670"/>
    </source>
</evidence>
<dbReference type="Gene3D" id="3.40.350.10">
    <property type="entry name" value="Creatinase/prolidase N-terminal domain"/>
    <property type="match status" value="1"/>
</dbReference>
<dbReference type="RefSeq" id="XP_004350774.1">
    <property type="nucleotide sequence ID" value="XM_004350723.1"/>
</dbReference>
<dbReference type="FunFam" id="3.90.230.10:FF:000002">
    <property type="entry name" value="Xaa-Pro aminopeptidase 3"/>
    <property type="match status" value="1"/>
</dbReference>
<evidence type="ECO:0000256" key="15">
    <source>
        <dbReference type="ARBA" id="ARBA00048994"/>
    </source>
</evidence>
<organism evidence="17 18">
    <name type="scientific">Cavenderia fasciculata</name>
    <name type="common">Slime mold</name>
    <name type="synonym">Dictyostelium fasciculatum</name>
    <dbReference type="NCBI Taxonomy" id="261658"/>
    <lineage>
        <taxon>Eukaryota</taxon>
        <taxon>Amoebozoa</taxon>
        <taxon>Evosea</taxon>
        <taxon>Eumycetozoa</taxon>
        <taxon>Dictyostelia</taxon>
        <taxon>Acytosteliales</taxon>
        <taxon>Cavenderiaceae</taxon>
        <taxon>Cavenderia</taxon>
    </lineage>
</organism>
<dbReference type="InterPro" id="IPR007865">
    <property type="entry name" value="Aminopep_P_N"/>
</dbReference>
<gene>
    <name evidence="17" type="primary">pepD</name>
    <name evidence="17" type="ORF">DFA_11829</name>
</gene>
<dbReference type="GO" id="GO:0006508">
    <property type="term" value="P:proteolysis"/>
    <property type="evidence" value="ECO:0007669"/>
    <property type="project" value="UniProtKB-KW"/>
</dbReference>
<evidence type="ECO:0000256" key="12">
    <source>
        <dbReference type="ARBA" id="ARBA00044252"/>
    </source>
</evidence>
<dbReference type="SUPFAM" id="SSF55920">
    <property type="entry name" value="Creatinase/aminopeptidase"/>
    <property type="match status" value="1"/>
</dbReference>
<dbReference type="Gene3D" id="3.90.230.10">
    <property type="entry name" value="Creatinase/methionine aminopeptidase superfamily"/>
    <property type="match status" value="1"/>
</dbReference>
<dbReference type="SMART" id="SM01011">
    <property type="entry name" value="AMP_N"/>
    <property type="match status" value="1"/>
</dbReference>
<dbReference type="PANTHER" id="PTHR48480:SF2">
    <property type="entry name" value="PEPTIDASE D"/>
    <property type="match status" value="1"/>
</dbReference>
<comment type="catalytic activity">
    <reaction evidence="15">
        <text>Xaa-L-Pro dipeptide + H2O = an L-alpha-amino acid + L-proline</text>
        <dbReference type="Rhea" id="RHEA:76407"/>
        <dbReference type="ChEBI" id="CHEBI:15377"/>
        <dbReference type="ChEBI" id="CHEBI:59869"/>
        <dbReference type="ChEBI" id="CHEBI:60039"/>
        <dbReference type="ChEBI" id="CHEBI:195196"/>
        <dbReference type="EC" id="3.4.13.9"/>
    </reaction>
</comment>
<dbReference type="MEROPS" id="M24.007"/>
<dbReference type="KEGG" id="dfa:DFA_11829"/>
<evidence type="ECO:0000259" key="16">
    <source>
        <dbReference type="SMART" id="SM01011"/>
    </source>
</evidence>
<evidence type="ECO:0000313" key="18">
    <source>
        <dbReference type="Proteomes" id="UP000007797"/>
    </source>
</evidence>
<sequence>MNDYDKRDMDSTKCCEDLHKDSHYSPGYYWLGNNTLKVDLSLHRDNRERLVESILSNEKDIQPNSFVLFQGGKSKCYYETDRGKKTLTCSRKIQNEINEKMFFWAFGSDMPDCYGTISLNADKKAVSTLFIPRLPAEYATWLGQIHTPDYYKKIFLVDHVEFTDQLTQFFMTNNTNTIYTVQGLNSDSQSTSDLTTFEGIDQFSVNHKLAYPYVAELRVIKTAKEVQVIKYSVESTCKAHMEVMRKIKVGMKEYQCEAIFLYHIYHDHGCRNVAYTCICAANANSAVLHYGHAGEPNASTIGSGTMCLYDMGAEYHGYASDVTCSFPANGKFTNDQKIVYNAVLAANRAVIATMKPGVEWISMHKLAERIILEHLLAGGLLVGTIDELVENKIGSVFFPHGLGHLMGLETHDVGGYLGDAKPKVNSLRTTRSLKEGMVITVEPGCYFIDHLLNSALADPVKSKFLNHEVIARFRKFGGVRIEDDILVTADGSLNLSSTVPRTVEEIEAFMSKKNLFDD</sequence>
<accession>F4QEB9</accession>
<name>F4QEB9_CACFS</name>
<evidence type="ECO:0000256" key="9">
    <source>
        <dbReference type="ARBA" id="ARBA00043990"/>
    </source>
</evidence>
<evidence type="ECO:0000313" key="17">
    <source>
        <dbReference type="EMBL" id="EGG14066.1"/>
    </source>
</evidence>
<keyword evidence="6" id="KW-0224">Dipeptidase</keyword>
<dbReference type="Pfam" id="PF00557">
    <property type="entry name" value="Peptidase_M24"/>
    <property type="match status" value="1"/>
</dbReference>
<evidence type="ECO:0000256" key="5">
    <source>
        <dbReference type="ARBA" id="ARBA00022801"/>
    </source>
</evidence>
<keyword evidence="5" id="KW-0378">Hydrolase</keyword>
<dbReference type="OrthoDB" id="10261878at2759"/>
<dbReference type="EC" id="3.4.13.9" evidence="10"/>
<dbReference type="AlphaFoldDB" id="F4QEB9"/>
<dbReference type="Proteomes" id="UP000007797">
    <property type="component" value="Unassembled WGS sequence"/>
</dbReference>
<keyword evidence="7" id="KW-0482">Metalloprotease</keyword>
<evidence type="ECO:0000256" key="11">
    <source>
        <dbReference type="ARBA" id="ARBA00044141"/>
    </source>
</evidence>
<keyword evidence="18" id="KW-1185">Reference proteome</keyword>
<dbReference type="InterPro" id="IPR029149">
    <property type="entry name" value="Creatin/AminoP/Spt16_N"/>
</dbReference>
<keyword evidence="3" id="KW-0645">Protease</keyword>
<dbReference type="CDD" id="cd01087">
    <property type="entry name" value="Prolidase"/>
    <property type="match status" value="1"/>
</dbReference>
<evidence type="ECO:0000256" key="8">
    <source>
        <dbReference type="ARBA" id="ARBA00023211"/>
    </source>
</evidence>
<dbReference type="InterPro" id="IPR052433">
    <property type="entry name" value="X-Pro_dipept-like"/>
</dbReference>
<dbReference type="STRING" id="1054147.F4QEB9"/>
<dbReference type="InterPro" id="IPR000994">
    <property type="entry name" value="Pept_M24"/>
</dbReference>
<dbReference type="GO" id="GO:0070006">
    <property type="term" value="F:metalloaminopeptidase activity"/>
    <property type="evidence" value="ECO:0007669"/>
    <property type="project" value="InterPro"/>
</dbReference>
<dbReference type="GO" id="GO:0030145">
    <property type="term" value="F:manganese ion binding"/>
    <property type="evidence" value="ECO:0007669"/>
    <property type="project" value="InterPro"/>
</dbReference>
<dbReference type="GeneID" id="14865681"/>
<dbReference type="Pfam" id="PF05195">
    <property type="entry name" value="AMP_N"/>
    <property type="match status" value="1"/>
</dbReference>
<comment type="subunit">
    <text evidence="2">Homodimer.</text>
</comment>
<evidence type="ECO:0000256" key="4">
    <source>
        <dbReference type="ARBA" id="ARBA00022723"/>
    </source>
</evidence>
<evidence type="ECO:0000256" key="14">
    <source>
        <dbReference type="ARBA" id="ARBA00044351"/>
    </source>
</evidence>
<evidence type="ECO:0000256" key="6">
    <source>
        <dbReference type="ARBA" id="ARBA00022997"/>
    </source>
</evidence>
<evidence type="ECO:0000256" key="2">
    <source>
        <dbReference type="ARBA" id="ARBA00011738"/>
    </source>
</evidence>
<dbReference type="InterPro" id="IPR036005">
    <property type="entry name" value="Creatinase/aminopeptidase-like"/>
</dbReference>
<keyword evidence="8" id="KW-0464">Manganese</keyword>